<dbReference type="EMBL" id="CYZU01000005">
    <property type="protein sequence ID" value="CUN90734.1"/>
    <property type="molecule type" value="Genomic_DNA"/>
</dbReference>
<evidence type="ECO:0000313" key="3">
    <source>
        <dbReference type="Proteomes" id="UP000095544"/>
    </source>
</evidence>
<keyword evidence="1" id="KW-1133">Transmembrane helix</keyword>
<accession>A0A174AQG0</accession>
<dbReference type="RefSeq" id="WP_050642440.1">
    <property type="nucleotide sequence ID" value="NZ_CABKUE010000009.1"/>
</dbReference>
<reference evidence="2 3" key="1">
    <citation type="submission" date="2015-09" db="EMBL/GenBank/DDBJ databases">
        <authorList>
            <consortium name="Pathogen Informatics"/>
        </authorList>
    </citation>
    <scope>NUCLEOTIDE SEQUENCE [LARGE SCALE GENOMIC DNA]</scope>
    <source>
        <strain evidence="2 3">2789STDY5834876</strain>
    </source>
</reference>
<feature type="transmembrane region" description="Helical" evidence="1">
    <location>
        <begin position="20"/>
        <end position="43"/>
    </location>
</feature>
<evidence type="ECO:0000313" key="2">
    <source>
        <dbReference type="EMBL" id="CUN90734.1"/>
    </source>
</evidence>
<keyword evidence="1" id="KW-0812">Transmembrane</keyword>
<feature type="transmembrane region" description="Helical" evidence="1">
    <location>
        <begin position="67"/>
        <end position="87"/>
    </location>
</feature>
<feature type="transmembrane region" description="Helical" evidence="1">
    <location>
        <begin position="116"/>
        <end position="134"/>
    </location>
</feature>
<gene>
    <name evidence="2" type="ORF">ERS852491_00792</name>
</gene>
<proteinExistence type="predicted"/>
<dbReference type="AlphaFoldDB" id="A0A174AQG0"/>
<name>A0A174AQG0_9FIRM</name>
<feature type="transmembrane region" description="Helical" evidence="1">
    <location>
        <begin position="190"/>
        <end position="209"/>
    </location>
</feature>
<sequence>MIRIILNDLWLDVKRNFLTFILYFIVYAVITILGVQITLVQFLRDLQTSGKDYSTEILAAMESSPTLQASAVSITAVATILFLWLVLRKMPIRLAMPLYVCAVGEKEKMHYLRLHLVVKVIFSLLLTILVQLFMSGRFFLSGGWMEIVVQLGLWFFLILALNLRTDPGNRKEALEAAPDMVTEKSEEVMAGVYWFALLIVENIVFYTLAVTHIAWNHWIFLVWMLLFAVNALIAVRCSSPILSYMLSYEKMYYPLPDKKE</sequence>
<keyword evidence="1" id="KW-0472">Membrane</keyword>
<dbReference type="STRING" id="39482.ERS852491_00792"/>
<evidence type="ECO:0000256" key="1">
    <source>
        <dbReference type="SAM" id="Phobius"/>
    </source>
</evidence>
<feature type="transmembrane region" description="Helical" evidence="1">
    <location>
        <begin position="215"/>
        <end position="235"/>
    </location>
</feature>
<dbReference type="Proteomes" id="UP000095544">
    <property type="component" value="Unassembled WGS sequence"/>
</dbReference>
<feature type="transmembrane region" description="Helical" evidence="1">
    <location>
        <begin position="140"/>
        <end position="161"/>
    </location>
</feature>
<organism evidence="2 3">
    <name type="scientific">Faecalicatena contorta</name>
    <dbReference type="NCBI Taxonomy" id="39482"/>
    <lineage>
        <taxon>Bacteria</taxon>
        <taxon>Bacillati</taxon>
        <taxon>Bacillota</taxon>
        <taxon>Clostridia</taxon>
        <taxon>Lachnospirales</taxon>
        <taxon>Lachnospiraceae</taxon>
        <taxon>Faecalicatena</taxon>
    </lineage>
</organism>
<protein>
    <submittedName>
        <fullName evidence="2">Uncharacterized protein</fullName>
    </submittedName>
</protein>
<dbReference type="OrthoDB" id="1922386at2"/>